<dbReference type="RefSeq" id="WP_046104088.1">
    <property type="nucleotide sequence ID" value="NZ_JZEY01000054.1"/>
</dbReference>
<dbReference type="Proteomes" id="UP000033649">
    <property type="component" value="Unassembled WGS sequence"/>
</dbReference>
<organism evidence="3 4">
    <name type="scientific">Devosia chinhatensis</name>
    <dbReference type="NCBI Taxonomy" id="429727"/>
    <lineage>
        <taxon>Bacteria</taxon>
        <taxon>Pseudomonadati</taxon>
        <taxon>Pseudomonadota</taxon>
        <taxon>Alphaproteobacteria</taxon>
        <taxon>Hyphomicrobiales</taxon>
        <taxon>Devosiaceae</taxon>
        <taxon>Devosia</taxon>
    </lineage>
</organism>
<evidence type="ECO:0000313" key="4">
    <source>
        <dbReference type="Proteomes" id="UP000033649"/>
    </source>
</evidence>
<name>A0A0F5FLE7_9HYPH</name>
<dbReference type="Pfam" id="PF17289">
    <property type="entry name" value="Terminase_6C"/>
    <property type="match status" value="1"/>
</dbReference>
<dbReference type="OrthoDB" id="479677at2"/>
<keyword evidence="4" id="KW-1185">Reference proteome</keyword>
<dbReference type="AlphaFoldDB" id="A0A0F5FLE7"/>
<gene>
    <name evidence="3" type="ORF">VE26_05510</name>
</gene>
<comment type="caution">
    <text evidence="3">The sequence shown here is derived from an EMBL/GenBank/DDBJ whole genome shotgun (WGS) entry which is preliminary data.</text>
</comment>
<dbReference type="InterPro" id="IPR027417">
    <property type="entry name" value="P-loop_NTPase"/>
</dbReference>
<evidence type="ECO:0000259" key="2">
    <source>
        <dbReference type="Pfam" id="PF17289"/>
    </source>
</evidence>
<dbReference type="Gene3D" id="3.30.420.280">
    <property type="match status" value="1"/>
</dbReference>
<dbReference type="Pfam" id="PF03237">
    <property type="entry name" value="Terminase_6N"/>
    <property type="match status" value="1"/>
</dbReference>
<feature type="domain" description="Terminase large subunit gp17-like C-terminal" evidence="2">
    <location>
        <begin position="245"/>
        <end position="393"/>
    </location>
</feature>
<dbReference type="PATRIC" id="fig|429727.3.peg.1140"/>
<accession>A0A0F5FLE7</accession>
<dbReference type="STRING" id="429727.VE26_05510"/>
<evidence type="ECO:0000313" key="3">
    <source>
        <dbReference type="EMBL" id="KKB09395.1"/>
    </source>
</evidence>
<protein>
    <recommendedName>
        <fullName evidence="2">Terminase large subunit gp17-like C-terminal domain-containing protein</fullName>
    </recommendedName>
</protein>
<dbReference type="Gene3D" id="3.40.50.300">
    <property type="entry name" value="P-loop containing nucleotide triphosphate hydrolases"/>
    <property type="match status" value="1"/>
</dbReference>
<proteinExistence type="predicted"/>
<evidence type="ECO:0000256" key="1">
    <source>
        <dbReference type="ARBA" id="ARBA00022612"/>
    </source>
</evidence>
<keyword evidence="1" id="KW-1188">Viral release from host cell</keyword>
<dbReference type="InterPro" id="IPR035421">
    <property type="entry name" value="Terminase_6C"/>
</dbReference>
<sequence>MKIALSRPQFEFVTAEEQFPAFVAGFGSGKTHAGINRALARKLQYPGQDVAYYLPTYDLVRRMAFPRFEEMLGTMRLSFTLNKTDAVIEVGTYGNIIFRTMDTPERIIAYEVADSIVDELDTLPTEKAREVWNKILGRNRQKKPDGSLNTVAVATTPEGFRFVYERWQRSPANGYRIIKASTYSNAKNLPVGYIESLRDSYPSNLLSAYLDGEFVNLTSGSVYPAYDRRRHHTTEAIGADDALHIGMDFNVQHMAAVVFVMRDGAPHAVLEYTDVLDTPAMVALLKSRHPGYKIFVYPDASGNNRRSNGASQSDIALLKQAGFTVCVNPANPAVKDRVLSVNKLLKVEGIGINVDMCPALVEGLEKQAYDKNGEPDKTAGLDHVIDAAGYFIAYKFPIVKPRSSETKSTTVTGLI</sequence>
<reference evidence="3 4" key="1">
    <citation type="submission" date="2015-03" db="EMBL/GenBank/DDBJ databases">
        <authorList>
            <person name="Hassan Y."/>
            <person name="Lepp D."/>
            <person name="Li X.-Z."/>
            <person name="Zhou T."/>
        </authorList>
    </citation>
    <scope>NUCLEOTIDE SEQUENCE [LARGE SCALE GENOMIC DNA]</scope>
    <source>
        <strain evidence="3 4">IPL18</strain>
    </source>
</reference>
<dbReference type="EMBL" id="JZEY01000054">
    <property type="protein sequence ID" value="KKB09395.1"/>
    <property type="molecule type" value="Genomic_DNA"/>
</dbReference>